<dbReference type="PANTHER" id="PTHR13703:SF25">
    <property type="entry name" value="MOTHERS AGAINST DECAPENTAPLEGIC HOMOLOG"/>
    <property type="match status" value="1"/>
</dbReference>
<name>A0AAV5WCC8_9BILA</name>
<dbReference type="GO" id="GO:0050793">
    <property type="term" value="P:regulation of developmental process"/>
    <property type="evidence" value="ECO:0007669"/>
    <property type="project" value="UniProtKB-ARBA"/>
</dbReference>
<reference evidence="10" key="1">
    <citation type="submission" date="2023-10" db="EMBL/GenBank/DDBJ databases">
        <title>Genome assembly of Pristionchus species.</title>
        <authorList>
            <person name="Yoshida K."/>
            <person name="Sommer R.J."/>
        </authorList>
    </citation>
    <scope>NUCLEOTIDE SEQUENCE</scope>
    <source>
        <strain evidence="10">RS5133</strain>
    </source>
</reference>
<keyword evidence="6 7" id="KW-0539">Nucleus</keyword>
<comment type="caution">
    <text evidence="10">The sequence shown here is derived from an EMBL/GenBank/DDBJ whole genome shotgun (WGS) entry which is preliminary data.</text>
</comment>
<evidence type="ECO:0000313" key="10">
    <source>
        <dbReference type="EMBL" id="GMT28491.1"/>
    </source>
</evidence>
<keyword evidence="4 7" id="KW-0805">Transcription regulation</keyword>
<dbReference type="GO" id="GO:0051239">
    <property type="term" value="P:regulation of multicellular organismal process"/>
    <property type="evidence" value="ECO:0007669"/>
    <property type="project" value="UniProtKB-ARBA"/>
</dbReference>
<dbReference type="GO" id="GO:0071144">
    <property type="term" value="C:heteromeric SMAD protein complex"/>
    <property type="evidence" value="ECO:0007669"/>
    <property type="project" value="TreeGrafter"/>
</dbReference>
<dbReference type="InterPro" id="IPR036578">
    <property type="entry name" value="SMAD_MH1_sf"/>
</dbReference>
<dbReference type="Pfam" id="PF03165">
    <property type="entry name" value="MH1"/>
    <property type="match status" value="1"/>
</dbReference>
<evidence type="ECO:0000256" key="3">
    <source>
        <dbReference type="ARBA" id="ARBA00022833"/>
    </source>
</evidence>
<dbReference type="PROSITE" id="PS51076">
    <property type="entry name" value="MH2"/>
    <property type="match status" value="1"/>
</dbReference>
<keyword evidence="11" id="KW-1185">Reference proteome</keyword>
<proteinExistence type="inferred from homology"/>
<dbReference type="SMART" id="SM00524">
    <property type="entry name" value="DWB"/>
    <property type="match status" value="1"/>
</dbReference>
<dbReference type="EMBL" id="BTSY01000005">
    <property type="protein sequence ID" value="GMT28491.1"/>
    <property type="molecule type" value="Genomic_DNA"/>
</dbReference>
<evidence type="ECO:0000259" key="9">
    <source>
        <dbReference type="PROSITE" id="PS51076"/>
    </source>
</evidence>
<dbReference type="PANTHER" id="PTHR13703">
    <property type="entry name" value="SMAD"/>
    <property type="match status" value="1"/>
</dbReference>
<feature type="domain" description="MH1" evidence="8">
    <location>
        <begin position="16"/>
        <end position="142"/>
    </location>
</feature>
<dbReference type="SUPFAM" id="SSF49879">
    <property type="entry name" value="SMAD/FHA domain"/>
    <property type="match status" value="1"/>
</dbReference>
<feature type="domain" description="MH2" evidence="9">
    <location>
        <begin position="230"/>
        <end position="425"/>
    </location>
</feature>
<comment type="similarity">
    <text evidence="1 7">Belongs to the dwarfin/SMAD family.</text>
</comment>
<evidence type="ECO:0000256" key="5">
    <source>
        <dbReference type="ARBA" id="ARBA00023163"/>
    </source>
</evidence>
<dbReference type="Pfam" id="PF03166">
    <property type="entry name" value="MH2"/>
    <property type="match status" value="1"/>
</dbReference>
<evidence type="ECO:0000256" key="2">
    <source>
        <dbReference type="ARBA" id="ARBA00022723"/>
    </source>
</evidence>
<dbReference type="GO" id="GO:0032924">
    <property type="term" value="P:activin receptor signaling pathway"/>
    <property type="evidence" value="ECO:0007669"/>
    <property type="project" value="TreeGrafter"/>
</dbReference>
<dbReference type="PROSITE" id="PS51075">
    <property type="entry name" value="MH1"/>
    <property type="match status" value="1"/>
</dbReference>
<feature type="non-terminal residue" evidence="10">
    <location>
        <position position="1"/>
    </location>
</feature>
<dbReference type="Proteomes" id="UP001432322">
    <property type="component" value="Unassembled WGS sequence"/>
</dbReference>
<dbReference type="GO" id="GO:0046872">
    <property type="term" value="F:metal ion binding"/>
    <property type="evidence" value="ECO:0007669"/>
    <property type="project" value="UniProtKB-KW"/>
</dbReference>
<keyword evidence="3" id="KW-0862">Zinc</keyword>
<organism evidence="10 11">
    <name type="scientific">Pristionchus fissidentatus</name>
    <dbReference type="NCBI Taxonomy" id="1538716"/>
    <lineage>
        <taxon>Eukaryota</taxon>
        <taxon>Metazoa</taxon>
        <taxon>Ecdysozoa</taxon>
        <taxon>Nematoda</taxon>
        <taxon>Chromadorea</taxon>
        <taxon>Rhabditida</taxon>
        <taxon>Rhabditina</taxon>
        <taxon>Diplogasteromorpha</taxon>
        <taxon>Diplogasteroidea</taxon>
        <taxon>Neodiplogasteridae</taxon>
        <taxon>Pristionchus</taxon>
    </lineage>
</organism>
<dbReference type="GO" id="GO:0000978">
    <property type="term" value="F:RNA polymerase II cis-regulatory region sequence-specific DNA binding"/>
    <property type="evidence" value="ECO:0007669"/>
    <property type="project" value="TreeGrafter"/>
</dbReference>
<dbReference type="Gene3D" id="2.60.200.10">
    <property type="match status" value="1"/>
</dbReference>
<dbReference type="GO" id="GO:0030154">
    <property type="term" value="P:cell differentiation"/>
    <property type="evidence" value="ECO:0007669"/>
    <property type="project" value="TreeGrafter"/>
</dbReference>
<keyword evidence="5 7" id="KW-0804">Transcription</keyword>
<keyword evidence="7" id="KW-0963">Cytoplasm</keyword>
<dbReference type="InterPro" id="IPR013019">
    <property type="entry name" value="MAD_homology_MH1"/>
</dbReference>
<dbReference type="GO" id="GO:0009653">
    <property type="term" value="P:anatomical structure morphogenesis"/>
    <property type="evidence" value="ECO:0007669"/>
    <property type="project" value="TreeGrafter"/>
</dbReference>
<dbReference type="AlphaFoldDB" id="A0AAV5WCC8"/>
<protein>
    <recommendedName>
        <fullName evidence="7">Mothers against decapentaplegic homolog</fullName>
        <shortName evidence="7">MAD homolog</shortName>
        <shortName evidence="7">Mothers against DPP homolog</shortName>
    </recommendedName>
    <alternativeName>
        <fullName evidence="7">SMAD family member</fullName>
    </alternativeName>
</protein>
<evidence type="ECO:0000313" key="11">
    <source>
        <dbReference type="Proteomes" id="UP001432322"/>
    </source>
</evidence>
<accession>A0AAV5WCC8</accession>
<gene>
    <name evidence="10" type="ORF">PFISCL1PPCAC_19788</name>
</gene>
<dbReference type="InterPro" id="IPR008984">
    <property type="entry name" value="SMAD_FHA_dom_sf"/>
</dbReference>
<dbReference type="GO" id="GO:0005737">
    <property type="term" value="C:cytoplasm"/>
    <property type="evidence" value="ECO:0007669"/>
    <property type="project" value="UniProtKB-SubCell"/>
</dbReference>
<evidence type="ECO:0000256" key="4">
    <source>
        <dbReference type="ARBA" id="ARBA00023015"/>
    </source>
</evidence>
<dbReference type="SMART" id="SM00523">
    <property type="entry name" value="DWA"/>
    <property type="match status" value="1"/>
</dbReference>
<sequence>PNFIAGMNFFQSDALKQLKKIMKDHSSGESADAQKNLDNALKHITKKLLKEKQASNLVAALLSKDKSSVCVLVKGTPDAKRRGSIDGGNTHILSCRIFRFPWIHSVNDVKSTQNCPNSYKRGAEPYCINPYHYEPPHAKVPPVVVERDRFAFPEGGLREVPDDDFIPNHTLSPDNPAFVRRRMNLDDDEMGSPESNFSEDIDMEDQGTEITPIPDRPGAFKVPFEETDFWLKISYWEGNHVIAKVIEVGGHQFIIDSTTNQSDSERLCVGYLTGMENVRDKKLEEIRRAIGRGVRLYYASGEIFIECLSEHPIFVQSPSANRRYGMAAASVVKVEPNTTLKIFNHAEFSTELMNALERGFESVHALIKLCNIRVSFVKGWGHEYSRKSINQTGCWFIAQFPAPVVWIDKVLNSMGAPPTFCGSVT</sequence>
<dbReference type="InterPro" id="IPR013790">
    <property type="entry name" value="Dwarfin"/>
</dbReference>
<comment type="subcellular location">
    <subcellularLocation>
        <location evidence="7">Cytoplasm</location>
    </subcellularLocation>
    <subcellularLocation>
        <location evidence="7">Nucleus</location>
    </subcellularLocation>
</comment>
<dbReference type="InterPro" id="IPR001132">
    <property type="entry name" value="SMAD_dom_Dwarfin-type"/>
</dbReference>
<dbReference type="GO" id="GO:0060395">
    <property type="term" value="P:SMAD protein signal transduction"/>
    <property type="evidence" value="ECO:0007669"/>
    <property type="project" value="TreeGrafter"/>
</dbReference>
<evidence type="ECO:0000259" key="8">
    <source>
        <dbReference type="PROSITE" id="PS51075"/>
    </source>
</evidence>
<dbReference type="GO" id="GO:0009791">
    <property type="term" value="P:post-embryonic development"/>
    <property type="evidence" value="ECO:0007669"/>
    <property type="project" value="UniProtKB-ARBA"/>
</dbReference>
<keyword evidence="2" id="KW-0479">Metal-binding</keyword>
<dbReference type="GO" id="GO:0045944">
    <property type="term" value="P:positive regulation of transcription by RNA polymerase II"/>
    <property type="evidence" value="ECO:0007669"/>
    <property type="project" value="TreeGrafter"/>
</dbReference>
<dbReference type="Gene3D" id="3.90.520.10">
    <property type="entry name" value="SMAD MH1 domain"/>
    <property type="match status" value="1"/>
</dbReference>
<evidence type="ECO:0000256" key="7">
    <source>
        <dbReference type="RuleBase" id="RU361195"/>
    </source>
</evidence>
<dbReference type="SUPFAM" id="SSF56366">
    <property type="entry name" value="SMAD MH1 domain"/>
    <property type="match status" value="1"/>
</dbReference>
<evidence type="ECO:0000256" key="1">
    <source>
        <dbReference type="ARBA" id="ARBA00005545"/>
    </source>
</evidence>
<dbReference type="InterPro" id="IPR003619">
    <property type="entry name" value="MAD_homology1_Dwarfin-type"/>
</dbReference>
<dbReference type="GO" id="GO:0070411">
    <property type="term" value="F:I-SMAD binding"/>
    <property type="evidence" value="ECO:0007669"/>
    <property type="project" value="TreeGrafter"/>
</dbReference>
<dbReference type="InterPro" id="IPR017855">
    <property type="entry name" value="SMAD-like_dom_sf"/>
</dbReference>
<evidence type="ECO:0000256" key="6">
    <source>
        <dbReference type="ARBA" id="ARBA00023242"/>
    </source>
</evidence>
<dbReference type="GO" id="GO:0000981">
    <property type="term" value="F:DNA-binding transcription factor activity, RNA polymerase II-specific"/>
    <property type="evidence" value="ECO:0007669"/>
    <property type="project" value="TreeGrafter"/>
</dbReference>